<feature type="compositionally biased region" description="Polar residues" evidence="1">
    <location>
        <begin position="279"/>
        <end position="296"/>
    </location>
</feature>
<accession>A0A507FHX3</accession>
<evidence type="ECO:0000313" key="3">
    <source>
        <dbReference type="Proteomes" id="UP000320333"/>
    </source>
</evidence>
<evidence type="ECO:0008006" key="4">
    <source>
        <dbReference type="Google" id="ProtNLM"/>
    </source>
</evidence>
<dbReference type="InterPro" id="IPR006461">
    <property type="entry name" value="PLAC_motif_containing"/>
</dbReference>
<dbReference type="Proteomes" id="UP000320333">
    <property type="component" value="Unassembled WGS sequence"/>
</dbReference>
<proteinExistence type="predicted"/>
<dbReference type="OrthoDB" id="1045822at2759"/>
<evidence type="ECO:0000256" key="1">
    <source>
        <dbReference type="SAM" id="MobiDB-lite"/>
    </source>
</evidence>
<reference evidence="2 3" key="1">
    <citation type="journal article" date="2019" name="Sci. Rep.">
        <title>Comparative genomics of chytrid fungi reveal insights into the obligate biotrophic and pathogenic lifestyle of Synchytrium endobioticum.</title>
        <authorList>
            <person name="van de Vossenberg B.T.L.H."/>
            <person name="Warris S."/>
            <person name="Nguyen H.D.T."/>
            <person name="van Gent-Pelzer M.P.E."/>
            <person name="Joly D.L."/>
            <person name="van de Geest H.C."/>
            <person name="Bonants P.J.M."/>
            <person name="Smith D.S."/>
            <person name="Levesque C.A."/>
            <person name="van der Lee T.A.J."/>
        </authorList>
    </citation>
    <scope>NUCLEOTIDE SEQUENCE [LARGE SCALE GENOMIC DNA]</scope>
    <source>
        <strain evidence="2 3">CBS 675.73</strain>
    </source>
</reference>
<name>A0A507FHX3_9FUNG</name>
<evidence type="ECO:0000313" key="2">
    <source>
        <dbReference type="EMBL" id="TPX75245.1"/>
    </source>
</evidence>
<comment type="caution">
    <text evidence="2">The sequence shown here is derived from an EMBL/GenBank/DDBJ whole genome shotgun (WGS) entry which is preliminary data.</text>
</comment>
<dbReference type="EMBL" id="QEAP01000089">
    <property type="protein sequence ID" value="TPX75245.1"/>
    <property type="molecule type" value="Genomic_DNA"/>
</dbReference>
<keyword evidence="3" id="KW-1185">Reference proteome</keyword>
<feature type="region of interest" description="Disordered" evidence="1">
    <location>
        <begin position="1"/>
        <end position="49"/>
    </location>
</feature>
<organism evidence="2 3">
    <name type="scientific">Chytriomyces confervae</name>
    <dbReference type="NCBI Taxonomy" id="246404"/>
    <lineage>
        <taxon>Eukaryota</taxon>
        <taxon>Fungi</taxon>
        <taxon>Fungi incertae sedis</taxon>
        <taxon>Chytridiomycota</taxon>
        <taxon>Chytridiomycota incertae sedis</taxon>
        <taxon>Chytridiomycetes</taxon>
        <taxon>Chytridiales</taxon>
        <taxon>Chytriomycetaceae</taxon>
        <taxon>Chytriomyces</taxon>
    </lineage>
</organism>
<feature type="compositionally biased region" description="Low complexity" evidence="1">
    <location>
        <begin position="325"/>
        <end position="348"/>
    </location>
</feature>
<dbReference type="Pfam" id="PF04749">
    <property type="entry name" value="PLAC8"/>
    <property type="match status" value="1"/>
</dbReference>
<feature type="compositionally biased region" description="Polar residues" evidence="1">
    <location>
        <begin position="303"/>
        <end position="323"/>
    </location>
</feature>
<feature type="compositionally biased region" description="Pro residues" evidence="1">
    <location>
        <begin position="20"/>
        <end position="34"/>
    </location>
</feature>
<sequence length="536" mass="58213">MDANSAFADEGGEDTLQRPLPLPLPLPQPLPPSNSLPNPAQALPQRTPASPRLKSSLQFHHSVILIDSEDSDADDHADQVLHIETLAPVVTKHELTDQDQDVDPVQLMLGTISARAPSPVGSDASSIPPSKACFRASHRLSANIPFANYEASSRPTSFYGVIPNKRNSVASFQESNYSSPAHSPRFARRSFATPANLHTVSHTSGLHVPHRQPSLSVMQVIHQKVSTSSMHIGEAVISIRDGVGERFGAGYSNDWTFGIFDKWWSVEEREVRFMERATTKQPANQPEMTIPQSPSQLFGGAGSTTLSYHNSNQTSTSYPSQDSIPHGPDSSGSDTGSPPRLPGGPSLPHSEAHSSRETGSGKDSNPGETAVKMQPVESPVIAVPTGKGVNDNMKKSAQPSCMPFLKALCCPCLMFGENRELFVQNGGVIEQDTVSMCCGDSVHSSEFSRIMKSALCFTSAMPLCLCCIPHRVLRKSIKQRYALQTHAEEETQGQCGECMISVFCLPCALLQERREIVHWEGVVDDARKRRSIAAFI</sequence>
<feature type="region of interest" description="Disordered" evidence="1">
    <location>
        <begin position="276"/>
        <end position="391"/>
    </location>
</feature>
<feature type="compositionally biased region" description="Basic and acidic residues" evidence="1">
    <location>
        <begin position="350"/>
        <end position="360"/>
    </location>
</feature>
<dbReference type="AlphaFoldDB" id="A0A507FHX3"/>
<gene>
    <name evidence="2" type="ORF">CcCBS67573_g03508</name>
</gene>
<protein>
    <recommendedName>
        <fullName evidence="4">PLAC8 family protein</fullName>
    </recommendedName>
</protein>